<evidence type="ECO:0000256" key="1">
    <source>
        <dbReference type="ARBA" id="ARBA00023002"/>
    </source>
</evidence>
<evidence type="ECO:0000259" key="3">
    <source>
        <dbReference type="Pfam" id="PF01370"/>
    </source>
</evidence>
<name>K0KN71_WICCF</name>
<dbReference type="AlphaFoldDB" id="K0KN71"/>
<dbReference type="SUPFAM" id="SSF51735">
    <property type="entry name" value="NAD(P)-binding Rossmann-fold domains"/>
    <property type="match status" value="1"/>
</dbReference>
<comment type="caution">
    <text evidence="4">The sequence shown here is derived from an EMBL/GenBank/DDBJ whole genome shotgun (WGS) entry which is preliminary data.</text>
</comment>
<dbReference type="InParanoid" id="K0KN71"/>
<dbReference type="GO" id="GO:0016616">
    <property type="term" value="F:oxidoreductase activity, acting on the CH-OH group of donors, NAD or NADP as acceptor"/>
    <property type="evidence" value="ECO:0007669"/>
    <property type="project" value="TreeGrafter"/>
</dbReference>
<dbReference type="eggNOG" id="KOG1502">
    <property type="taxonomic scope" value="Eukaryota"/>
</dbReference>
<sequence>MVKQVLVTGASGYIALHVLDALLAKGYHVIGTVRSQDKADKITKQFKAEYPDAKLDFALVADIGVEGAFNEVLQQYPEITDVLHTASPFSFGLNQDLKEAYLDPATKGTKNALEAIQKFGKNVKHVVVTSSFAAILDVTKKTDPSFVHTEETWNPIKWEQVNNETLAYIASKKYAEELAQEYVAENKPSWTLTTVNPGYVFGPQKFDDVLVNPNLNTSAEIVNKLLKADPSATNAFTEPVGPGVDVRDVAKLHVVAIENDELAGKRLIGFESSFSGQTILNSIHKHFPELDGKVAKGQPEGAQEYADKNSFQVDNSATIKNSGITFTPLDTTFKDSVAQILNYKKSHPN</sequence>
<keyword evidence="1" id="KW-0560">Oxidoreductase</keyword>
<accession>K0KN71</accession>
<gene>
    <name evidence="4" type="ORF">BN7_4000</name>
</gene>
<dbReference type="Gene3D" id="3.40.50.720">
    <property type="entry name" value="NAD(P)-binding Rossmann-like Domain"/>
    <property type="match status" value="1"/>
</dbReference>
<dbReference type="FunFam" id="3.40.50.720:FF:000191">
    <property type="entry name" value="Methylglyoxal reductase (NADPH-dependent)"/>
    <property type="match status" value="1"/>
</dbReference>
<dbReference type="PANTHER" id="PTHR10366:SF564">
    <property type="entry name" value="STEROL-4-ALPHA-CARBOXYLATE 3-DEHYDROGENASE, DECARBOXYLATING"/>
    <property type="match status" value="1"/>
</dbReference>
<comment type="similarity">
    <text evidence="2">Belongs to the NAD(P)-dependent epimerase/dehydratase family. Dihydroflavonol-4-reductase subfamily.</text>
</comment>
<dbReference type="InterPro" id="IPR036291">
    <property type="entry name" value="NAD(P)-bd_dom_sf"/>
</dbReference>
<evidence type="ECO:0000313" key="4">
    <source>
        <dbReference type="EMBL" id="CCH44436.1"/>
    </source>
</evidence>
<feature type="domain" description="NAD-dependent epimerase/dehydratase" evidence="3">
    <location>
        <begin position="5"/>
        <end position="260"/>
    </location>
</feature>
<dbReference type="PANTHER" id="PTHR10366">
    <property type="entry name" value="NAD DEPENDENT EPIMERASE/DEHYDRATASE"/>
    <property type="match status" value="1"/>
</dbReference>
<reference evidence="4 5" key="1">
    <citation type="journal article" date="2012" name="Eukaryot. Cell">
        <title>Draft genome sequence of Wickerhamomyces ciferrii NRRL Y-1031 F-60-10.</title>
        <authorList>
            <person name="Schneider J."/>
            <person name="Andrea H."/>
            <person name="Blom J."/>
            <person name="Jaenicke S."/>
            <person name="Ruckert C."/>
            <person name="Schorsch C."/>
            <person name="Szczepanowski R."/>
            <person name="Farwick M."/>
            <person name="Goesmann A."/>
            <person name="Puhler A."/>
            <person name="Schaffer S."/>
            <person name="Tauch A."/>
            <person name="Kohler T."/>
            <person name="Brinkrolf K."/>
        </authorList>
    </citation>
    <scope>NUCLEOTIDE SEQUENCE [LARGE SCALE GENOMIC DNA]</scope>
    <source>
        <strain evidence="5">ATCC 14091 / BCRC 22168 / CBS 111 / JCM 3599 / NBRC 0793 / NRRL Y-1031 F-60-10</strain>
    </source>
</reference>
<dbReference type="EMBL" id="CAIF01000127">
    <property type="protein sequence ID" value="CCH44436.1"/>
    <property type="molecule type" value="Genomic_DNA"/>
</dbReference>
<proteinExistence type="inferred from homology"/>
<organism evidence="4 5">
    <name type="scientific">Wickerhamomyces ciferrii (strain ATCC 14091 / BCRC 22168 / CBS 111 / JCM 3599 / NBRC 0793 / NRRL Y-1031 F-60-10)</name>
    <name type="common">Yeast</name>
    <name type="synonym">Pichia ciferrii</name>
    <dbReference type="NCBI Taxonomy" id="1206466"/>
    <lineage>
        <taxon>Eukaryota</taxon>
        <taxon>Fungi</taxon>
        <taxon>Dikarya</taxon>
        <taxon>Ascomycota</taxon>
        <taxon>Saccharomycotina</taxon>
        <taxon>Saccharomycetes</taxon>
        <taxon>Phaffomycetales</taxon>
        <taxon>Wickerhamomycetaceae</taxon>
        <taxon>Wickerhamomyces</taxon>
    </lineage>
</organism>
<evidence type="ECO:0000313" key="5">
    <source>
        <dbReference type="Proteomes" id="UP000009328"/>
    </source>
</evidence>
<keyword evidence="5" id="KW-1185">Reference proteome</keyword>
<dbReference type="STRING" id="1206466.K0KN71"/>
<dbReference type="InterPro" id="IPR001509">
    <property type="entry name" value="Epimerase_deHydtase"/>
</dbReference>
<dbReference type="Pfam" id="PF01370">
    <property type="entry name" value="Epimerase"/>
    <property type="match status" value="1"/>
</dbReference>
<evidence type="ECO:0000256" key="2">
    <source>
        <dbReference type="ARBA" id="ARBA00023445"/>
    </source>
</evidence>
<dbReference type="Proteomes" id="UP000009328">
    <property type="component" value="Unassembled WGS sequence"/>
</dbReference>
<protein>
    <submittedName>
        <fullName evidence="4">Oxidoreductase</fullName>
    </submittedName>
</protein>
<dbReference type="InterPro" id="IPR050425">
    <property type="entry name" value="NAD(P)_dehydrat-like"/>
</dbReference>
<dbReference type="HOGENOM" id="CLU_007383_9_2_1"/>
<dbReference type="CDD" id="cd05227">
    <property type="entry name" value="AR_SDR_e"/>
    <property type="match status" value="1"/>
</dbReference>